<comment type="caution">
    <text evidence="2">The sequence shown here is derived from an EMBL/GenBank/DDBJ whole genome shotgun (WGS) entry which is preliminary data.</text>
</comment>
<gene>
    <name evidence="2" type="ORF">GHT09_018143</name>
</gene>
<reference evidence="2" key="1">
    <citation type="submission" date="2020-08" db="EMBL/GenBank/DDBJ databases">
        <authorList>
            <person name="Shumante A."/>
            <person name="Zimin A.V."/>
            <person name="Puiu D."/>
            <person name="Salzberg S.L."/>
        </authorList>
    </citation>
    <scope>NUCLEOTIDE SEQUENCE</scope>
    <source>
        <strain evidence="2">WC2-LM</strain>
        <tissue evidence="2">Liver</tissue>
    </source>
</reference>
<evidence type="ECO:0000313" key="3">
    <source>
        <dbReference type="Proteomes" id="UP000662637"/>
    </source>
</evidence>
<organism evidence="2 3">
    <name type="scientific">Marmota monax</name>
    <name type="common">Woodchuck</name>
    <dbReference type="NCBI Taxonomy" id="9995"/>
    <lineage>
        <taxon>Eukaryota</taxon>
        <taxon>Metazoa</taxon>
        <taxon>Chordata</taxon>
        <taxon>Craniata</taxon>
        <taxon>Vertebrata</taxon>
        <taxon>Euteleostomi</taxon>
        <taxon>Mammalia</taxon>
        <taxon>Eutheria</taxon>
        <taxon>Euarchontoglires</taxon>
        <taxon>Glires</taxon>
        <taxon>Rodentia</taxon>
        <taxon>Sciuromorpha</taxon>
        <taxon>Sciuridae</taxon>
        <taxon>Xerinae</taxon>
        <taxon>Marmotini</taxon>
        <taxon>Marmota</taxon>
    </lineage>
</organism>
<accession>A0A834PKA2</accession>
<dbReference type="EMBL" id="WJEC01008744">
    <property type="protein sequence ID" value="KAF7460898.1"/>
    <property type="molecule type" value="Genomic_DNA"/>
</dbReference>
<feature type="compositionally biased region" description="Low complexity" evidence="1">
    <location>
        <begin position="32"/>
        <end position="56"/>
    </location>
</feature>
<dbReference type="AlphaFoldDB" id="A0A834PKA2"/>
<name>A0A834PKA2_MARMO</name>
<protein>
    <submittedName>
        <fullName evidence="2">Uncharacterized protein</fullName>
    </submittedName>
</protein>
<evidence type="ECO:0000256" key="1">
    <source>
        <dbReference type="SAM" id="MobiDB-lite"/>
    </source>
</evidence>
<evidence type="ECO:0000313" key="2">
    <source>
        <dbReference type="EMBL" id="KAF7460898.1"/>
    </source>
</evidence>
<feature type="compositionally biased region" description="Low complexity" evidence="1">
    <location>
        <begin position="7"/>
        <end position="19"/>
    </location>
</feature>
<proteinExistence type="predicted"/>
<feature type="region of interest" description="Disordered" evidence="1">
    <location>
        <begin position="1"/>
        <end position="65"/>
    </location>
</feature>
<sequence length="127" mass="12906">MGPQGCAGRAPGTPGRALGRPPPPRQCLTPGAARACAPRDPCALSRPARGGAEPPGRGAGLGGGLWGQAWASTCSPRTSHLLRVSVELLQNTKLGARDPDPGPAIPPSPPRIAVVGPRWRCCVFGGH</sequence>
<dbReference type="Proteomes" id="UP000662637">
    <property type="component" value="Unassembled WGS sequence"/>
</dbReference>